<evidence type="ECO:0000313" key="6">
    <source>
        <dbReference type="Proteomes" id="UP000199025"/>
    </source>
</evidence>
<dbReference type="InterPro" id="IPR008920">
    <property type="entry name" value="TF_FadR/GntR_C"/>
</dbReference>
<evidence type="ECO:0000256" key="3">
    <source>
        <dbReference type="ARBA" id="ARBA00023163"/>
    </source>
</evidence>
<dbReference type="AlphaFoldDB" id="A0A1I3XDP2"/>
<dbReference type="Proteomes" id="UP000199025">
    <property type="component" value="Unassembled WGS sequence"/>
</dbReference>
<reference evidence="5 6" key="1">
    <citation type="submission" date="2016-10" db="EMBL/GenBank/DDBJ databases">
        <authorList>
            <person name="de Groot N.N."/>
        </authorList>
    </citation>
    <scope>NUCLEOTIDE SEQUENCE [LARGE SCALE GENOMIC DNA]</scope>
    <source>
        <strain evidence="5 6">DSM 44468</strain>
    </source>
</reference>
<dbReference type="PRINTS" id="PR00035">
    <property type="entry name" value="HTHGNTR"/>
</dbReference>
<dbReference type="PANTHER" id="PTHR43537">
    <property type="entry name" value="TRANSCRIPTIONAL REGULATOR, GNTR FAMILY"/>
    <property type="match status" value="1"/>
</dbReference>
<dbReference type="GO" id="GO:0003677">
    <property type="term" value="F:DNA binding"/>
    <property type="evidence" value="ECO:0007669"/>
    <property type="project" value="UniProtKB-KW"/>
</dbReference>
<proteinExistence type="predicted"/>
<dbReference type="PROSITE" id="PS50949">
    <property type="entry name" value="HTH_GNTR"/>
    <property type="match status" value="1"/>
</dbReference>
<accession>A0A1I3XDP2</accession>
<dbReference type="OrthoDB" id="3575876at2"/>
<dbReference type="RefSeq" id="WP_091511303.1">
    <property type="nucleotide sequence ID" value="NZ_FORP01000015.1"/>
</dbReference>
<dbReference type="CDD" id="cd07377">
    <property type="entry name" value="WHTH_GntR"/>
    <property type="match status" value="1"/>
</dbReference>
<dbReference type="GO" id="GO:0003700">
    <property type="term" value="F:DNA-binding transcription factor activity"/>
    <property type="evidence" value="ECO:0007669"/>
    <property type="project" value="InterPro"/>
</dbReference>
<dbReference type="SUPFAM" id="SSF48008">
    <property type="entry name" value="GntR ligand-binding domain-like"/>
    <property type="match status" value="1"/>
</dbReference>
<feature type="domain" description="HTH gntR-type" evidence="4">
    <location>
        <begin position="7"/>
        <end position="75"/>
    </location>
</feature>
<dbReference type="EMBL" id="FORP01000015">
    <property type="protein sequence ID" value="SFK17604.1"/>
    <property type="molecule type" value="Genomic_DNA"/>
</dbReference>
<evidence type="ECO:0000313" key="5">
    <source>
        <dbReference type="EMBL" id="SFK17604.1"/>
    </source>
</evidence>
<protein>
    <submittedName>
        <fullName evidence="5">DNA-binding transcriptional regulator, FadR family</fullName>
    </submittedName>
</protein>
<dbReference type="SMART" id="SM00345">
    <property type="entry name" value="HTH_GNTR"/>
    <property type="match status" value="1"/>
</dbReference>
<keyword evidence="6" id="KW-1185">Reference proteome</keyword>
<evidence type="ECO:0000256" key="2">
    <source>
        <dbReference type="ARBA" id="ARBA00023125"/>
    </source>
</evidence>
<dbReference type="Gene3D" id="1.20.120.530">
    <property type="entry name" value="GntR ligand-binding domain-like"/>
    <property type="match status" value="1"/>
</dbReference>
<gene>
    <name evidence="5" type="ORF">SAMN05421835_11538</name>
</gene>
<organism evidence="5 6">
    <name type="scientific">Amycolatopsis sacchari</name>
    <dbReference type="NCBI Taxonomy" id="115433"/>
    <lineage>
        <taxon>Bacteria</taxon>
        <taxon>Bacillati</taxon>
        <taxon>Actinomycetota</taxon>
        <taxon>Actinomycetes</taxon>
        <taxon>Pseudonocardiales</taxon>
        <taxon>Pseudonocardiaceae</taxon>
        <taxon>Amycolatopsis</taxon>
    </lineage>
</organism>
<sequence>MGQVRRAPLADQAAELLLERIRSGEWALGAKLPGETTLAPQLGVGRSTVREAIRQLAGRGVLQTRQGAGVFVTALDVPDDWDTVVRRADIAAVLEARIAIESEGAALAAERRTPAELRALRRALDRRGAGHPTVEEHVDADTAFHRAVMVAAHNPILIELFDGFVPRVRQAMVEMLRLRGSYGSTADHDAHAALCTAIADRDGEAAARLSRTHLSSLKDSLS</sequence>
<dbReference type="InterPro" id="IPR036388">
    <property type="entry name" value="WH-like_DNA-bd_sf"/>
</dbReference>
<dbReference type="Pfam" id="PF07729">
    <property type="entry name" value="FCD"/>
    <property type="match status" value="1"/>
</dbReference>
<keyword evidence="2 5" id="KW-0238">DNA-binding</keyword>
<keyword evidence="3" id="KW-0804">Transcription</keyword>
<evidence type="ECO:0000259" key="4">
    <source>
        <dbReference type="PROSITE" id="PS50949"/>
    </source>
</evidence>
<dbReference type="STRING" id="115433.SAMN05421835_11538"/>
<name>A0A1I3XDP2_9PSEU</name>
<dbReference type="InterPro" id="IPR000524">
    <property type="entry name" value="Tscrpt_reg_HTH_GntR"/>
</dbReference>
<dbReference type="Gene3D" id="1.10.10.10">
    <property type="entry name" value="Winged helix-like DNA-binding domain superfamily/Winged helix DNA-binding domain"/>
    <property type="match status" value="1"/>
</dbReference>
<keyword evidence="1" id="KW-0805">Transcription regulation</keyword>
<dbReference type="InterPro" id="IPR036390">
    <property type="entry name" value="WH_DNA-bd_sf"/>
</dbReference>
<dbReference type="PANTHER" id="PTHR43537:SF5">
    <property type="entry name" value="UXU OPERON TRANSCRIPTIONAL REGULATOR"/>
    <property type="match status" value="1"/>
</dbReference>
<evidence type="ECO:0000256" key="1">
    <source>
        <dbReference type="ARBA" id="ARBA00023015"/>
    </source>
</evidence>
<dbReference type="SMART" id="SM00895">
    <property type="entry name" value="FCD"/>
    <property type="match status" value="1"/>
</dbReference>
<dbReference type="SUPFAM" id="SSF46785">
    <property type="entry name" value="Winged helix' DNA-binding domain"/>
    <property type="match status" value="1"/>
</dbReference>
<dbReference type="Pfam" id="PF00392">
    <property type="entry name" value="GntR"/>
    <property type="match status" value="1"/>
</dbReference>
<dbReference type="InterPro" id="IPR011711">
    <property type="entry name" value="GntR_C"/>
</dbReference>